<reference evidence="2" key="1">
    <citation type="journal article" date="2019" name="Int. J. Syst. Evol. Microbiol.">
        <title>The Global Catalogue of Microorganisms (GCM) 10K type strain sequencing project: providing services to taxonomists for standard genome sequencing and annotation.</title>
        <authorList>
            <consortium name="The Broad Institute Genomics Platform"/>
            <consortium name="The Broad Institute Genome Sequencing Center for Infectious Disease"/>
            <person name="Wu L."/>
            <person name="Ma J."/>
        </authorList>
    </citation>
    <scope>NUCLEOTIDE SEQUENCE [LARGE SCALE GENOMIC DNA]</scope>
    <source>
        <strain evidence="2">CGMCC 1.12151</strain>
    </source>
</reference>
<proteinExistence type="predicted"/>
<dbReference type="RefSeq" id="WP_377280062.1">
    <property type="nucleotide sequence ID" value="NZ_JBHSGL010000015.1"/>
</dbReference>
<comment type="caution">
    <text evidence="1">The sequence shown here is derived from an EMBL/GenBank/DDBJ whole genome shotgun (WGS) entry which is preliminary data.</text>
</comment>
<gene>
    <name evidence="1" type="ORF">ACFO5U_15950</name>
</gene>
<accession>A0ABV9MGV9</accession>
<organism evidence="1 2">
    <name type="scientific">Planococcus dechangensis</name>
    <dbReference type="NCBI Taxonomy" id="1176255"/>
    <lineage>
        <taxon>Bacteria</taxon>
        <taxon>Bacillati</taxon>
        <taxon>Bacillota</taxon>
        <taxon>Bacilli</taxon>
        <taxon>Bacillales</taxon>
        <taxon>Caryophanaceae</taxon>
        <taxon>Planococcus</taxon>
    </lineage>
</organism>
<evidence type="ECO:0000313" key="1">
    <source>
        <dbReference type="EMBL" id="MFC4714345.1"/>
    </source>
</evidence>
<keyword evidence="2" id="KW-1185">Reference proteome</keyword>
<name>A0ABV9MGV9_9BACL</name>
<protein>
    <submittedName>
        <fullName evidence="1">Uncharacterized protein</fullName>
    </submittedName>
</protein>
<dbReference type="Proteomes" id="UP001595932">
    <property type="component" value="Unassembled WGS sequence"/>
</dbReference>
<dbReference type="EMBL" id="JBHSGL010000015">
    <property type="protein sequence ID" value="MFC4714345.1"/>
    <property type="molecule type" value="Genomic_DNA"/>
</dbReference>
<evidence type="ECO:0000313" key="2">
    <source>
        <dbReference type="Proteomes" id="UP001595932"/>
    </source>
</evidence>
<sequence>MNQADIWLTSEQFPLFIQALVAYPIPLPTDYLQTAVQQDNGFCIQIRSHESTKVFMARLFAALGCFEQIA</sequence>